<dbReference type="Proteomes" id="UP000183200">
    <property type="component" value="Unassembled WGS sequence"/>
</dbReference>
<dbReference type="RefSeq" id="WP_074608316.1">
    <property type="nucleotide sequence ID" value="NZ_FNGY01000005.1"/>
</dbReference>
<dbReference type="InterPro" id="IPR013445">
    <property type="entry name" value="CDP_4_6_deHydtase"/>
</dbReference>
<evidence type="ECO:0000259" key="1">
    <source>
        <dbReference type="Pfam" id="PF16363"/>
    </source>
</evidence>
<feature type="domain" description="NAD(P)-binding" evidence="1">
    <location>
        <begin position="12"/>
        <end position="325"/>
    </location>
</feature>
<proteinExistence type="predicted"/>
<dbReference type="Gene3D" id="3.40.50.720">
    <property type="entry name" value="NAD(P)-binding Rossmann-like Domain"/>
    <property type="match status" value="1"/>
</dbReference>
<gene>
    <name evidence="2" type="ORF">SAMN05421820_105177</name>
</gene>
<dbReference type="AlphaFoldDB" id="A0A1G9WHM5"/>
<dbReference type="SUPFAM" id="SSF51735">
    <property type="entry name" value="NAD(P)-binding Rossmann-fold domains"/>
    <property type="match status" value="1"/>
</dbReference>
<dbReference type="Gene3D" id="3.90.25.10">
    <property type="entry name" value="UDP-galactose 4-epimerase, domain 1"/>
    <property type="match status" value="1"/>
</dbReference>
<organism evidence="2 3">
    <name type="scientific">Pedobacter steynii</name>
    <dbReference type="NCBI Taxonomy" id="430522"/>
    <lineage>
        <taxon>Bacteria</taxon>
        <taxon>Pseudomonadati</taxon>
        <taxon>Bacteroidota</taxon>
        <taxon>Sphingobacteriia</taxon>
        <taxon>Sphingobacteriales</taxon>
        <taxon>Sphingobacteriaceae</taxon>
        <taxon>Pedobacter</taxon>
    </lineage>
</organism>
<dbReference type="Pfam" id="PF16363">
    <property type="entry name" value="GDP_Man_Dehyd"/>
    <property type="match status" value="1"/>
</dbReference>
<name>A0A1G9WHM5_9SPHI</name>
<keyword evidence="3" id="KW-1185">Reference proteome</keyword>
<dbReference type="InterPro" id="IPR036291">
    <property type="entry name" value="NAD(P)-bd_dom_sf"/>
</dbReference>
<evidence type="ECO:0000313" key="2">
    <source>
        <dbReference type="EMBL" id="SDM84034.1"/>
    </source>
</evidence>
<sequence length="365" mass="41585">MFNHIYQGKTVLVTGHTGFKGAWITAWLLKLGAKVVGISIDIPTSPSLFEELDLAGKITDYRKDVRAFEAVKEIILNEKPDFVFHLAAQPIVSLSYSDPVNTFSTNVMGTVHVMEALRSLQNPCTAIIITSDKCYDNVEWVWGYKETDAVGGKDIYSGSKGAAEVVFKSYYHSFFKDHPFVKIASARAGNVIGGGDWAKDRIVPDCMNAWYLGKSVEIRSPESTRPWQHVLEPISGYLNLGQKLSEDSSLHGESFNFGPKSEHSHTVKVLLEDLSAHWNFEDTSKAYNITDNIRFHEAGLLKLNCDKSLFFLKWIPTLEYQELIAFTSLWYYEFYHENKGMWSYTLDQIDRYETLAKQKQIKWTF</sequence>
<dbReference type="PANTHER" id="PTHR43000">
    <property type="entry name" value="DTDP-D-GLUCOSE 4,6-DEHYDRATASE-RELATED"/>
    <property type="match status" value="1"/>
</dbReference>
<reference evidence="3" key="1">
    <citation type="submission" date="2016-10" db="EMBL/GenBank/DDBJ databases">
        <authorList>
            <person name="Varghese N."/>
            <person name="Submissions S."/>
        </authorList>
    </citation>
    <scope>NUCLEOTIDE SEQUENCE [LARGE SCALE GENOMIC DNA]</scope>
    <source>
        <strain evidence="3">DSM 19110</strain>
    </source>
</reference>
<dbReference type="OrthoDB" id="9779041at2"/>
<dbReference type="InterPro" id="IPR016040">
    <property type="entry name" value="NAD(P)-bd_dom"/>
</dbReference>
<dbReference type="EMBL" id="FNGY01000005">
    <property type="protein sequence ID" value="SDM84034.1"/>
    <property type="molecule type" value="Genomic_DNA"/>
</dbReference>
<accession>A0A1G9WHM5</accession>
<protein>
    <submittedName>
        <fullName evidence="2">CDP-glucose 4,6-dehydratase</fullName>
    </submittedName>
</protein>
<evidence type="ECO:0000313" key="3">
    <source>
        <dbReference type="Proteomes" id="UP000183200"/>
    </source>
</evidence>
<dbReference type="NCBIfam" id="TIGR02622">
    <property type="entry name" value="CDP_4_6_dhtase"/>
    <property type="match status" value="1"/>
</dbReference>